<dbReference type="InterPro" id="IPR005119">
    <property type="entry name" value="LysR_subst-bd"/>
</dbReference>
<dbReference type="SUPFAM" id="SSF46785">
    <property type="entry name" value="Winged helix' DNA-binding domain"/>
    <property type="match status" value="1"/>
</dbReference>
<evidence type="ECO:0000256" key="2">
    <source>
        <dbReference type="ARBA" id="ARBA00023015"/>
    </source>
</evidence>
<dbReference type="Proteomes" id="UP001198830">
    <property type="component" value="Unassembled WGS sequence"/>
</dbReference>
<reference evidence="6 7" key="1">
    <citation type="submission" date="2021-10" db="EMBL/GenBank/DDBJ databases">
        <title>The diversity and Nitrogen Metabolism of Culturable Nitrate-Utilizing Bacteria Within the Oxygen Minimum Zone of the Changjiang (Yangtze River)Estuary.</title>
        <authorList>
            <person name="Zhang D."/>
            <person name="Zheng J."/>
            <person name="Liu S."/>
            <person name="He W."/>
        </authorList>
    </citation>
    <scope>NUCLEOTIDE SEQUENCE [LARGE SCALE GENOMIC DNA]</scope>
    <source>
        <strain evidence="6 7">FXH275-2</strain>
    </source>
</reference>
<dbReference type="EMBL" id="JAJGNP010000001">
    <property type="protein sequence ID" value="MCC4231251.1"/>
    <property type="molecule type" value="Genomic_DNA"/>
</dbReference>
<keyword evidence="4" id="KW-0804">Transcription</keyword>
<dbReference type="Pfam" id="PF03466">
    <property type="entry name" value="LysR_substrate"/>
    <property type="match status" value="1"/>
</dbReference>
<dbReference type="PROSITE" id="PS50931">
    <property type="entry name" value="HTH_LYSR"/>
    <property type="match status" value="1"/>
</dbReference>
<protein>
    <submittedName>
        <fullName evidence="6">Transcriptional regulator GcvA</fullName>
    </submittedName>
</protein>
<evidence type="ECO:0000256" key="3">
    <source>
        <dbReference type="ARBA" id="ARBA00023125"/>
    </source>
</evidence>
<keyword evidence="3" id="KW-0238">DNA-binding</keyword>
<dbReference type="PANTHER" id="PTHR30537">
    <property type="entry name" value="HTH-TYPE TRANSCRIPTIONAL REGULATOR"/>
    <property type="match status" value="1"/>
</dbReference>
<dbReference type="InterPro" id="IPR036390">
    <property type="entry name" value="WH_DNA-bd_sf"/>
</dbReference>
<accession>A0ABS8H0V8</accession>
<dbReference type="InterPro" id="IPR036388">
    <property type="entry name" value="WH-like_DNA-bd_sf"/>
</dbReference>
<dbReference type="Gene3D" id="3.40.190.10">
    <property type="entry name" value="Periplasmic binding protein-like II"/>
    <property type="match status" value="2"/>
</dbReference>
<dbReference type="SUPFAM" id="SSF53850">
    <property type="entry name" value="Periplasmic binding protein-like II"/>
    <property type="match status" value="1"/>
</dbReference>
<sequence>MNEPRKWLPPMSALTAFEAAVRHGGFSRAGEEIGLTQSAVSRQIAQLEAMLQTPLFDRIGRRVRLNDAGRVYADALLPALDRIRQATARAAARAPQTALRIATLPSFGMRWLAPRLPLLTARHPELVIDFAARSQPFDFTHEDFDAAVHFGVAKDWPGVQMDFLFREEAIPVCAPDWLAAHPLRTPADLLNVPLLSQTSRRDAWPRWLAAAGVDGSELALGPTFEHFLMLAQASAAGAGVALIPSFLIRPELDAGTLVVPFARPLSNEQAYYLVYPPEALSRPAVAQFRDWMLEQAA</sequence>
<gene>
    <name evidence="6" type="primary">gcvA</name>
    <name evidence="6" type="ORF">LL253_00945</name>
</gene>
<dbReference type="NCBIfam" id="NF008352">
    <property type="entry name" value="PRK11139.1"/>
    <property type="match status" value="1"/>
</dbReference>
<dbReference type="Gene3D" id="1.10.10.10">
    <property type="entry name" value="Winged helix-like DNA-binding domain superfamily/Winged helix DNA-binding domain"/>
    <property type="match status" value="1"/>
</dbReference>
<proteinExistence type="inferred from homology"/>
<feature type="domain" description="HTH lysR-type" evidence="5">
    <location>
        <begin position="9"/>
        <end position="66"/>
    </location>
</feature>
<dbReference type="Pfam" id="PF00126">
    <property type="entry name" value="HTH_1"/>
    <property type="match status" value="1"/>
</dbReference>
<comment type="similarity">
    <text evidence="1">Belongs to the LysR transcriptional regulatory family.</text>
</comment>
<dbReference type="InterPro" id="IPR000847">
    <property type="entry name" value="LysR_HTH_N"/>
</dbReference>
<comment type="caution">
    <text evidence="6">The sequence shown here is derived from an EMBL/GenBank/DDBJ whole genome shotgun (WGS) entry which is preliminary data.</text>
</comment>
<dbReference type="InterPro" id="IPR058163">
    <property type="entry name" value="LysR-type_TF_proteobact-type"/>
</dbReference>
<dbReference type="PRINTS" id="PR00039">
    <property type="entry name" value="HTHLYSR"/>
</dbReference>
<evidence type="ECO:0000259" key="5">
    <source>
        <dbReference type="PROSITE" id="PS50931"/>
    </source>
</evidence>
<dbReference type="RefSeq" id="WP_228225867.1">
    <property type="nucleotide sequence ID" value="NZ_JAJGNP010000001.1"/>
</dbReference>
<evidence type="ECO:0000313" key="6">
    <source>
        <dbReference type="EMBL" id="MCC4231251.1"/>
    </source>
</evidence>
<keyword evidence="7" id="KW-1185">Reference proteome</keyword>
<dbReference type="PANTHER" id="PTHR30537:SF26">
    <property type="entry name" value="GLYCINE CLEAVAGE SYSTEM TRANSCRIPTIONAL ACTIVATOR"/>
    <property type="match status" value="1"/>
</dbReference>
<name>A0ABS8H0V8_9SPHN</name>
<evidence type="ECO:0000256" key="1">
    <source>
        <dbReference type="ARBA" id="ARBA00009437"/>
    </source>
</evidence>
<organism evidence="6 7">
    <name type="scientific">Sphingobium soli</name>
    <dbReference type="NCBI Taxonomy" id="1591116"/>
    <lineage>
        <taxon>Bacteria</taxon>
        <taxon>Pseudomonadati</taxon>
        <taxon>Pseudomonadota</taxon>
        <taxon>Alphaproteobacteria</taxon>
        <taxon>Sphingomonadales</taxon>
        <taxon>Sphingomonadaceae</taxon>
        <taxon>Sphingobium</taxon>
    </lineage>
</organism>
<evidence type="ECO:0000256" key="4">
    <source>
        <dbReference type="ARBA" id="ARBA00023163"/>
    </source>
</evidence>
<evidence type="ECO:0000313" key="7">
    <source>
        <dbReference type="Proteomes" id="UP001198830"/>
    </source>
</evidence>
<keyword evidence="2" id="KW-0805">Transcription regulation</keyword>